<dbReference type="InterPro" id="IPR014721">
    <property type="entry name" value="Ribsml_uS5_D2-typ_fold_subgr"/>
</dbReference>
<feature type="active site" evidence="9">
    <location>
        <position position="8"/>
    </location>
</feature>
<accession>A0A1I6PA16</accession>
<dbReference type="PANTHER" id="PTHR43527">
    <property type="entry name" value="4-DIPHOSPHOCYTIDYL-2-C-METHYL-D-ERYTHRITOL KINASE, CHLOROPLASTIC"/>
    <property type="match status" value="1"/>
</dbReference>
<dbReference type="RefSeq" id="WP_093363425.1">
    <property type="nucleotide sequence ID" value="NZ_FOZZ01000001.1"/>
</dbReference>
<evidence type="ECO:0000256" key="6">
    <source>
        <dbReference type="ARBA" id="ARBA00022777"/>
    </source>
</evidence>
<dbReference type="InterPro" id="IPR004424">
    <property type="entry name" value="IspE"/>
</dbReference>
<name>A0A1I6PA16_9SPHI</name>
<comment type="function">
    <text evidence="9">Catalyzes the phosphorylation of the position 2 hydroxy group of 4-diphosphocytidyl-2C-methyl-D-erythritol.</text>
</comment>
<evidence type="ECO:0000256" key="9">
    <source>
        <dbReference type="HAMAP-Rule" id="MF_00061"/>
    </source>
</evidence>
<sequence length="270" mass="30204">MISYANAKVNIGLNIISKREDGYHNLETIFYPFSWYDILEITDAQEEVTSLEISGMDLRVEPDNLCLRAYRLLKEEFDIDPVHIHLHKQIPFGAGLGGGSSDAAVVLKMLNEKFGLSLSTSELEQRAACLGADCPFFIRNEPMYAEGIGTILSPISLALDAYKLVVVKPDVSISTQEAYRGVFPQVPEHSLLELIKLPVQEWKYYVQNDFETGIFEQYPLIHKLKLALYKEGAIYASMSGSGSAVFGIFDKDAKVTGLEDFGQVYYPVEL</sequence>
<dbReference type="HAMAP" id="MF_00061">
    <property type="entry name" value="IspE"/>
    <property type="match status" value="1"/>
</dbReference>
<dbReference type="UniPathway" id="UPA00056">
    <property type="reaction ID" value="UER00094"/>
</dbReference>
<dbReference type="Gene3D" id="3.30.230.10">
    <property type="match status" value="1"/>
</dbReference>
<evidence type="ECO:0000256" key="4">
    <source>
        <dbReference type="ARBA" id="ARBA00022679"/>
    </source>
</evidence>
<evidence type="ECO:0000256" key="5">
    <source>
        <dbReference type="ARBA" id="ARBA00022741"/>
    </source>
</evidence>
<evidence type="ECO:0000256" key="1">
    <source>
        <dbReference type="ARBA" id="ARBA00009684"/>
    </source>
</evidence>
<comment type="catalytic activity">
    <reaction evidence="9">
        <text>4-CDP-2-C-methyl-D-erythritol + ATP = 4-CDP-2-C-methyl-D-erythritol 2-phosphate + ADP + H(+)</text>
        <dbReference type="Rhea" id="RHEA:18437"/>
        <dbReference type="ChEBI" id="CHEBI:15378"/>
        <dbReference type="ChEBI" id="CHEBI:30616"/>
        <dbReference type="ChEBI" id="CHEBI:57823"/>
        <dbReference type="ChEBI" id="CHEBI:57919"/>
        <dbReference type="ChEBI" id="CHEBI:456216"/>
        <dbReference type="EC" id="2.7.1.148"/>
    </reaction>
</comment>
<dbReference type="InterPro" id="IPR013750">
    <property type="entry name" value="GHMP_kinase_C_dom"/>
</dbReference>
<evidence type="ECO:0000259" key="10">
    <source>
        <dbReference type="Pfam" id="PF00288"/>
    </source>
</evidence>
<feature type="active site" evidence="9">
    <location>
        <position position="133"/>
    </location>
</feature>
<dbReference type="InterPro" id="IPR020568">
    <property type="entry name" value="Ribosomal_Su5_D2-typ_SF"/>
</dbReference>
<feature type="domain" description="GHMP kinase N-terminal" evidence="10">
    <location>
        <begin position="64"/>
        <end position="138"/>
    </location>
</feature>
<dbReference type="Proteomes" id="UP000198785">
    <property type="component" value="Unassembled WGS sequence"/>
</dbReference>
<dbReference type="Gene3D" id="3.30.70.890">
    <property type="entry name" value="GHMP kinase, C-terminal domain"/>
    <property type="match status" value="1"/>
</dbReference>
<evidence type="ECO:0000256" key="3">
    <source>
        <dbReference type="ARBA" id="ARBA00017473"/>
    </source>
</evidence>
<evidence type="ECO:0000259" key="11">
    <source>
        <dbReference type="Pfam" id="PF08544"/>
    </source>
</evidence>
<evidence type="ECO:0000313" key="13">
    <source>
        <dbReference type="Proteomes" id="UP000198785"/>
    </source>
</evidence>
<keyword evidence="7 9" id="KW-0067">ATP-binding</keyword>
<evidence type="ECO:0000313" key="12">
    <source>
        <dbReference type="EMBL" id="SFS37044.1"/>
    </source>
</evidence>
<organism evidence="12 13">
    <name type="scientific">Sphingobacterium wenxiniae</name>
    <dbReference type="NCBI Taxonomy" id="683125"/>
    <lineage>
        <taxon>Bacteria</taxon>
        <taxon>Pseudomonadati</taxon>
        <taxon>Bacteroidota</taxon>
        <taxon>Sphingobacteriia</taxon>
        <taxon>Sphingobacteriales</taxon>
        <taxon>Sphingobacteriaceae</taxon>
        <taxon>Sphingobacterium</taxon>
    </lineage>
</organism>
<protein>
    <recommendedName>
        <fullName evidence="3 9">4-diphosphocytidyl-2-C-methyl-D-erythritol kinase</fullName>
        <shortName evidence="9">CMK</shortName>
        <ecNumber evidence="2 9">2.7.1.148</ecNumber>
    </recommendedName>
    <alternativeName>
        <fullName evidence="8 9">4-(cytidine-5'-diphospho)-2-C-methyl-D-erythritol kinase</fullName>
    </alternativeName>
</protein>
<dbReference type="GO" id="GO:0005524">
    <property type="term" value="F:ATP binding"/>
    <property type="evidence" value="ECO:0007669"/>
    <property type="project" value="UniProtKB-UniRule"/>
</dbReference>
<keyword evidence="4 9" id="KW-0808">Transferase</keyword>
<reference evidence="12 13" key="1">
    <citation type="submission" date="2016-10" db="EMBL/GenBank/DDBJ databases">
        <authorList>
            <person name="de Groot N.N."/>
        </authorList>
    </citation>
    <scope>NUCLEOTIDE SEQUENCE [LARGE SCALE GENOMIC DNA]</scope>
    <source>
        <strain evidence="12 13">DSM 22789</strain>
    </source>
</reference>
<dbReference type="SUPFAM" id="SSF54211">
    <property type="entry name" value="Ribosomal protein S5 domain 2-like"/>
    <property type="match status" value="1"/>
</dbReference>
<dbReference type="EC" id="2.7.1.148" evidence="2 9"/>
<evidence type="ECO:0000256" key="8">
    <source>
        <dbReference type="ARBA" id="ARBA00032554"/>
    </source>
</evidence>
<dbReference type="GO" id="GO:0019288">
    <property type="term" value="P:isopentenyl diphosphate biosynthetic process, methylerythritol 4-phosphate pathway"/>
    <property type="evidence" value="ECO:0007669"/>
    <property type="project" value="UniProtKB-UniRule"/>
</dbReference>
<dbReference type="InterPro" id="IPR006204">
    <property type="entry name" value="GHMP_kinase_N_dom"/>
</dbReference>
<dbReference type="InterPro" id="IPR036554">
    <property type="entry name" value="GHMP_kinase_C_sf"/>
</dbReference>
<dbReference type="PIRSF" id="PIRSF010376">
    <property type="entry name" value="IspE"/>
    <property type="match status" value="1"/>
</dbReference>
<comment type="pathway">
    <text evidence="9">Isoprenoid biosynthesis; isopentenyl diphosphate biosynthesis via DXP pathway; isopentenyl diphosphate from 1-deoxy-D-xylulose 5-phosphate: step 3/6.</text>
</comment>
<dbReference type="SUPFAM" id="SSF55060">
    <property type="entry name" value="GHMP Kinase, C-terminal domain"/>
    <property type="match status" value="1"/>
</dbReference>
<dbReference type="STRING" id="683125.SAMN05660206_101358"/>
<comment type="similarity">
    <text evidence="1 9">Belongs to the GHMP kinase family. IspE subfamily.</text>
</comment>
<dbReference type="PANTHER" id="PTHR43527:SF2">
    <property type="entry name" value="4-DIPHOSPHOCYTIDYL-2-C-METHYL-D-ERYTHRITOL KINASE, CHLOROPLASTIC"/>
    <property type="match status" value="1"/>
</dbReference>
<evidence type="ECO:0000256" key="2">
    <source>
        <dbReference type="ARBA" id="ARBA00012052"/>
    </source>
</evidence>
<keyword evidence="9" id="KW-0414">Isoprene biosynthesis</keyword>
<proteinExistence type="inferred from homology"/>
<dbReference type="Pfam" id="PF00288">
    <property type="entry name" value="GHMP_kinases_N"/>
    <property type="match status" value="1"/>
</dbReference>
<dbReference type="EMBL" id="FOZZ01000001">
    <property type="protein sequence ID" value="SFS37044.1"/>
    <property type="molecule type" value="Genomic_DNA"/>
</dbReference>
<evidence type="ECO:0000256" key="7">
    <source>
        <dbReference type="ARBA" id="ARBA00022840"/>
    </source>
</evidence>
<dbReference type="AlphaFoldDB" id="A0A1I6PA16"/>
<dbReference type="OrthoDB" id="9809438at2"/>
<keyword evidence="13" id="KW-1185">Reference proteome</keyword>
<dbReference type="NCBIfam" id="TIGR00154">
    <property type="entry name" value="ispE"/>
    <property type="match status" value="1"/>
</dbReference>
<gene>
    <name evidence="9" type="primary">ispE</name>
    <name evidence="12" type="ORF">SAMN05660206_101358</name>
</gene>
<dbReference type="GO" id="GO:0016114">
    <property type="term" value="P:terpenoid biosynthetic process"/>
    <property type="evidence" value="ECO:0007669"/>
    <property type="project" value="UniProtKB-UniRule"/>
</dbReference>
<keyword evidence="6 9" id="KW-0418">Kinase</keyword>
<feature type="domain" description="GHMP kinase C-terminal" evidence="11">
    <location>
        <begin position="210"/>
        <end position="254"/>
    </location>
</feature>
<keyword evidence="5 9" id="KW-0547">Nucleotide-binding</keyword>
<dbReference type="Pfam" id="PF08544">
    <property type="entry name" value="GHMP_kinases_C"/>
    <property type="match status" value="1"/>
</dbReference>
<feature type="binding site" evidence="9">
    <location>
        <begin position="91"/>
        <end position="101"/>
    </location>
    <ligand>
        <name>ATP</name>
        <dbReference type="ChEBI" id="CHEBI:30616"/>
    </ligand>
</feature>
<dbReference type="GO" id="GO:0050515">
    <property type="term" value="F:4-(cytidine 5'-diphospho)-2-C-methyl-D-erythritol kinase activity"/>
    <property type="evidence" value="ECO:0007669"/>
    <property type="project" value="UniProtKB-UniRule"/>
</dbReference>